<evidence type="ECO:0000256" key="1">
    <source>
        <dbReference type="ARBA" id="ARBA00004141"/>
    </source>
</evidence>
<evidence type="ECO:0000256" key="3">
    <source>
        <dbReference type="ARBA" id="ARBA00022989"/>
    </source>
</evidence>
<name>A0AB33Z4G8_9GAMM</name>
<gene>
    <name evidence="5" type="ORF">L196_01020</name>
</gene>
<reference evidence="5 6" key="1">
    <citation type="journal article" date="2013" name="Genome Announc.">
        <title>Genome Sequence of the Pyrene- and Fluoranthene-Degrading Bacterium Cycloclasticus sp. Strain PY97M.</title>
        <authorList>
            <person name="Cui Z."/>
            <person name="Xu G."/>
            <person name="Li Q."/>
            <person name="Gao W."/>
            <person name="Zheng L."/>
        </authorList>
    </citation>
    <scope>NUCLEOTIDE SEQUENCE [LARGE SCALE GENOMIC DNA]</scope>
    <source>
        <strain evidence="5 6">PY97M</strain>
    </source>
</reference>
<dbReference type="Proteomes" id="UP000015462">
    <property type="component" value="Unassembled WGS sequence"/>
</dbReference>
<comment type="caution">
    <text evidence="5">The sequence shown here is derived from an EMBL/GenBank/DDBJ whole genome shotgun (WGS) entry which is preliminary data.</text>
</comment>
<dbReference type="SUPFAM" id="SSF161111">
    <property type="entry name" value="Cation efflux protein transmembrane domain-like"/>
    <property type="match status" value="1"/>
</dbReference>
<keyword evidence="3" id="KW-1133">Transmembrane helix</keyword>
<evidence type="ECO:0000256" key="2">
    <source>
        <dbReference type="ARBA" id="ARBA00022692"/>
    </source>
</evidence>
<dbReference type="EMBL" id="ASHL01000001">
    <property type="protein sequence ID" value="EPD14037.1"/>
    <property type="molecule type" value="Genomic_DNA"/>
</dbReference>
<comment type="subcellular location">
    <subcellularLocation>
        <location evidence="1">Membrane</location>
        <topology evidence="1">Multi-pass membrane protein</topology>
    </subcellularLocation>
</comment>
<dbReference type="InterPro" id="IPR027469">
    <property type="entry name" value="Cation_efflux_TMD_sf"/>
</dbReference>
<keyword evidence="6" id="KW-1185">Reference proteome</keyword>
<accession>A0AB33Z4G8</accession>
<keyword evidence="2" id="KW-0812">Transmembrane</keyword>
<sequence>MALLADGWHMGTHSASYAKKHADNKSFNVGTGKANYLSGLVALLVLLQK</sequence>
<evidence type="ECO:0000256" key="4">
    <source>
        <dbReference type="ARBA" id="ARBA00023136"/>
    </source>
</evidence>
<proteinExistence type="predicted"/>
<evidence type="ECO:0000313" key="6">
    <source>
        <dbReference type="Proteomes" id="UP000015462"/>
    </source>
</evidence>
<organism evidence="5 6">
    <name type="scientific">Cycloclasticus pugetii</name>
    <dbReference type="NCBI Taxonomy" id="34068"/>
    <lineage>
        <taxon>Bacteria</taxon>
        <taxon>Pseudomonadati</taxon>
        <taxon>Pseudomonadota</taxon>
        <taxon>Gammaproteobacteria</taxon>
        <taxon>Thiotrichales</taxon>
        <taxon>Piscirickettsiaceae</taxon>
        <taxon>Cycloclasticus</taxon>
    </lineage>
</organism>
<keyword evidence="4" id="KW-0472">Membrane</keyword>
<protein>
    <submittedName>
        <fullName evidence="5">Zinc transporter ZitB</fullName>
    </submittedName>
</protein>
<dbReference type="AlphaFoldDB" id="A0AB33Z4G8"/>
<evidence type="ECO:0000313" key="5">
    <source>
        <dbReference type="EMBL" id="EPD14037.1"/>
    </source>
</evidence>
<dbReference type="GO" id="GO:0016020">
    <property type="term" value="C:membrane"/>
    <property type="evidence" value="ECO:0007669"/>
    <property type="project" value="UniProtKB-SubCell"/>
</dbReference>